<dbReference type="Proteomes" id="UP000289996">
    <property type="component" value="Unassembled WGS sequence"/>
</dbReference>
<organism evidence="1 2">
    <name type="scientific">Lactiplantibacillus mudanjiangensis</name>
    <dbReference type="NCBI Taxonomy" id="1296538"/>
    <lineage>
        <taxon>Bacteria</taxon>
        <taxon>Bacillati</taxon>
        <taxon>Bacillota</taxon>
        <taxon>Bacilli</taxon>
        <taxon>Lactobacillales</taxon>
        <taxon>Lactobacillaceae</taxon>
        <taxon>Lactiplantibacillus</taxon>
    </lineage>
</organism>
<evidence type="ECO:0000313" key="2">
    <source>
        <dbReference type="Proteomes" id="UP000289996"/>
    </source>
</evidence>
<dbReference type="EMBL" id="UYIG01000185">
    <property type="protein sequence ID" value="VDG30356.1"/>
    <property type="molecule type" value="Genomic_DNA"/>
</dbReference>
<reference evidence="1 2" key="1">
    <citation type="submission" date="2018-11" db="EMBL/GenBank/DDBJ databases">
        <authorList>
            <person name="Wuyts S."/>
        </authorList>
    </citation>
    <scope>NUCLEOTIDE SEQUENCE [LARGE SCALE GENOMIC DNA]</scope>
    <source>
        <strain evidence="1">Lactobacillus mudanjiangensis AMBF249</strain>
    </source>
</reference>
<evidence type="ECO:0000313" key="1">
    <source>
        <dbReference type="EMBL" id="VDG30356.1"/>
    </source>
</evidence>
<name>A0A660E2L6_9LACO</name>
<keyword evidence="2" id="KW-1185">Reference proteome</keyword>
<gene>
    <name evidence="1" type="ORF">MUDAN_MDHGFNIF_01907</name>
</gene>
<sequence>MAPAVKTSLVRVIFPGLRCGRLLRLAVLARLKSEAKARILAGAGPTAGRITG</sequence>
<accession>A0A660E2L6</accession>
<proteinExistence type="predicted"/>
<protein>
    <submittedName>
        <fullName evidence="1">Uncharacterized protein</fullName>
    </submittedName>
</protein>
<dbReference type="AlphaFoldDB" id="A0A660E2L6"/>